<dbReference type="Pfam" id="PF13826">
    <property type="entry name" value="Monooxy_af470-like"/>
    <property type="match status" value="1"/>
</dbReference>
<dbReference type="AlphaFoldDB" id="A0ABD5UAG6"/>
<proteinExistence type="predicted"/>
<dbReference type="InterPro" id="IPR025444">
    <property type="entry name" value="Monooxy_af470"/>
</dbReference>
<dbReference type="Proteomes" id="UP001596406">
    <property type="component" value="Unassembled WGS sequence"/>
</dbReference>
<evidence type="ECO:0000313" key="2">
    <source>
        <dbReference type="Proteomes" id="UP001596406"/>
    </source>
</evidence>
<keyword evidence="2" id="KW-1185">Reference proteome</keyword>
<comment type="caution">
    <text evidence="1">The sequence shown here is derived from an EMBL/GenBank/DDBJ whole genome shotgun (WGS) entry which is preliminary data.</text>
</comment>
<accession>A0ABD5UAG6</accession>
<sequence>MGDVIHEKVHAEVDEDFVVFLVGMRINKPWRVGKWLPPFLAMPRLLRRLEADPDSGLLGYRVVFSPREPMVVQYWRSAEDLFRAATDPEGGHVPAWLAYNRDSDLSGAAGIWHETYLVRADAYETSYRNMPPFGLGTVGRLAPAKGTGFGRLVADAEAVERPGPTEV</sequence>
<gene>
    <name evidence="1" type="ORF">ACFQHK_04420</name>
</gene>
<dbReference type="EMBL" id="JBHSXM010000001">
    <property type="protein sequence ID" value="MFC6835749.1"/>
    <property type="molecule type" value="Genomic_DNA"/>
</dbReference>
<organism evidence="1 2">
    <name type="scientific">Halomarina ordinaria</name>
    <dbReference type="NCBI Taxonomy" id="3033939"/>
    <lineage>
        <taxon>Archaea</taxon>
        <taxon>Methanobacteriati</taxon>
        <taxon>Methanobacteriota</taxon>
        <taxon>Stenosarchaea group</taxon>
        <taxon>Halobacteria</taxon>
        <taxon>Halobacteriales</taxon>
        <taxon>Natronomonadaceae</taxon>
        <taxon>Halomarina</taxon>
    </lineage>
</organism>
<protein>
    <submittedName>
        <fullName evidence="1">DUF4188 domain-containing protein</fullName>
    </submittedName>
</protein>
<evidence type="ECO:0000313" key="1">
    <source>
        <dbReference type="EMBL" id="MFC6835749.1"/>
    </source>
</evidence>
<reference evidence="1 2" key="1">
    <citation type="journal article" date="2019" name="Int. J. Syst. Evol. Microbiol.">
        <title>The Global Catalogue of Microorganisms (GCM) 10K type strain sequencing project: providing services to taxonomists for standard genome sequencing and annotation.</title>
        <authorList>
            <consortium name="The Broad Institute Genomics Platform"/>
            <consortium name="The Broad Institute Genome Sequencing Center for Infectious Disease"/>
            <person name="Wu L."/>
            <person name="Ma J."/>
        </authorList>
    </citation>
    <scope>NUCLEOTIDE SEQUENCE [LARGE SCALE GENOMIC DNA]</scope>
    <source>
        <strain evidence="1 2">PSRA2</strain>
    </source>
</reference>
<name>A0ABD5UAG6_9EURY</name>